<protein>
    <recommendedName>
        <fullName evidence="4">IQ calmodulin-binding motif family protein</fullName>
    </recommendedName>
</protein>
<evidence type="ECO:0000313" key="2">
    <source>
        <dbReference type="EMBL" id="OHS93134.1"/>
    </source>
</evidence>
<dbReference type="Pfam" id="PF00612">
    <property type="entry name" value="IQ"/>
    <property type="match status" value="1"/>
</dbReference>
<evidence type="ECO:0000313" key="3">
    <source>
        <dbReference type="Proteomes" id="UP000179807"/>
    </source>
</evidence>
<dbReference type="Proteomes" id="UP000179807">
    <property type="component" value="Unassembled WGS sequence"/>
</dbReference>
<dbReference type="SMART" id="SM00015">
    <property type="entry name" value="IQ"/>
    <property type="match status" value="1"/>
</dbReference>
<name>A0A1J4J0F8_9EUKA</name>
<dbReference type="PROSITE" id="PS50096">
    <property type="entry name" value="IQ"/>
    <property type="match status" value="1"/>
</dbReference>
<feature type="coiled-coil region" evidence="1">
    <location>
        <begin position="45"/>
        <end position="79"/>
    </location>
</feature>
<proteinExistence type="predicted"/>
<dbReference type="RefSeq" id="XP_068346271.1">
    <property type="nucleotide sequence ID" value="XM_068513268.1"/>
</dbReference>
<feature type="coiled-coil region" evidence="1">
    <location>
        <begin position="295"/>
        <end position="322"/>
    </location>
</feature>
<dbReference type="InterPro" id="IPR000048">
    <property type="entry name" value="IQ_motif_EF-hand-BS"/>
</dbReference>
<organism evidence="2 3">
    <name type="scientific">Tritrichomonas foetus</name>
    <dbReference type="NCBI Taxonomy" id="1144522"/>
    <lineage>
        <taxon>Eukaryota</taxon>
        <taxon>Metamonada</taxon>
        <taxon>Parabasalia</taxon>
        <taxon>Tritrichomonadida</taxon>
        <taxon>Tritrichomonadidae</taxon>
        <taxon>Tritrichomonas</taxon>
    </lineage>
</organism>
<evidence type="ECO:0000256" key="1">
    <source>
        <dbReference type="SAM" id="Coils"/>
    </source>
</evidence>
<comment type="caution">
    <text evidence="2">The sequence shown here is derived from an EMBL/GenBank/DDBJ whole genome shotgun (WGS) entry which is preliminary data.</text>
</comment>
<gene>
    <name evidence="2" type="ORF">TRFO_40540</name>
</gene>
<keyword evidence="3" id="KW-1185">Reference proteome</keyword>
<dbReference type="GeneID" id="94847972"/>
<reference evidence="2" key="1">
    <citation type="submission" date="2016-10" db="EMBL/GenBank/DDBJ databases">
        <authorList>
            <person name="Benchimol M."/>
            <person name="Almeida L.G."/>
            <person name="Vasconcelos A.T."/>
            <person name="Perreira-Neves A."/>
            <person name="Rosa I.A."/>
            <person name="Tasca T."/>
            <person name="Bogo M.R."/>
            <person name="de Souza W."/>
        </authorList>
    </citation>
    <scope>NUCLEOTIDE SEQUENCE [LARGE SCALE GENOMIC DNA]</scope>
    <source>
        <strain evidence="2">K</strain>
    </source>
</reference>
<dbReference type="AlphaFoldDB" id="A0A1J4J0F8"/>
<keyword evidence="1" id="KW-0175">Coiled coil</keyword>
<evidence type="ECO:0008006" key="4">
    <source>
        <dbReference type="Google" id="ProtNLM"/>
    </source>
</evidence>
<accession>A0A1J4J0F8</accession>
<dbReference type="EMBL" id="MLAK01001429">
    <property type="protein sequence ID" value="OHS93134.1"/>
    <property type="molecule type" value="Genomic_DNA"/>
</dbReference>
<sequence length="349" mass="40478">MINHDSNALVSTTFLGTKPKKKPRVITGSKNDPISKQATGIAKEKTKLLEIIKNYAEENEKLSLELELMENAMMSQADRERIFQEFEADYHILNDRLESRKAKLVEIDQLVSSFRCIEEKEEYEKMSNKTSQSVEFDPLMFSDQKIRNASSTKRKTRNSYFSLISTNVKYPQLEKYSVVPPPQSLHITAIPPKPVVRSVQKPQLIPSSKVMKKFRESVATRPKTSIHRPLDVSRQPLVEEHERLIAISLHLERQMLVQKMFLRLWHDHRDLTALRVSLNALEGGGESVEEESVIADRFKIKINNLRNKINREKDRLKYLSKKPNKQERAAISIQSLIRGYLVRRRTRSS</sequence>
<dbReference type="VEuPathDB" id="TrichDB:TRFO_40540"/>